<organism evidence="2 3">
    <name type="scientific">Pyrococcus kukulkanii</name>
    <dbReference type="NCBI Taxonomy" id="1609559"/>
    <lineage>
        <taxon>Archaea</taxon>
        <taxon>Methanobacteriati</taxon>
        <taxon>Methanobacteriota</taxon>
        <taxon>Thermococci</taxon>
        <taxon>Thermococcales</taxon>
        <taxon>Thermococcaceae</taxon>
        <taxon>Pyrococcus</taxon>
    </lineage>
</organism>
<dbReference type="EMBL" id="JARRIG010000007">
    <property type="protein sequence ID" value="MFA4805079.1"/>
    <property type="molecule type" value="Genomic_DNA"/>
</dbReference>
<dbReference type="PANTHER" id="PTHR30121:SF6">
    <property type="entry name" value="SLR6007 PROTEIN"/>
    <property type="match status" value="1"/>
</dbReference>
<dbReference type="RefSeq" id="WP_372824386.1">
    <property type="nucleotide sequence ID" value="NZ_JARRIG010000007.1"/>
</dbReference>
<dbReference type="Gene3D" id="1.10.8.730">
    <property type="match status" value="1"/>
</dbReference>
<dbReference type="GO" id="GO:0005524">
    <property type="term" value="F:ATP binding"/>
    <property type="evidence" value="ECO:0007669"/>
    <property type="project" value="UniProtKB-KW"/>
</dbReference>
<keyword evidence="2" id="KW-0547">Nucleotide-binding</keyword>
<dbReference type="PANTHER" id="PTHR30121">
    <property type="entry name" value="UNCHARACTERIZED PROTEIN YJGR-RELATED"/>
    <property type="match status" value="1"/>
</dbReference>
<evidence type="ECO:0000313" key="3">
    <source>
        <dbReference type="Proteomes" id="UP001571980"/>
    </source>
</evidence>
<dbReference type="InterPro" id="IPR051162">
    <property type="entry name" value="T4SS_component"/>
</dbReference>
<feature type="coiled-coil region" evidence="1">
    <location>
        <begin position="215"/>
        <end position="242"/>
    </location>
</feature>
<evidence type="ECO:0000313" key="2">
    <source>
        <dbReference type="EMBL" id="MFA4805079.1"/>
    </source>
</evidence>
<accession>A0ABV4T7K0</accession>
<sequence length="279" mass="32127">VLDPEGEYAPVAKIFHPDTVVVKVREGEDLGMDPLRISHEGVISKYQVAEILADLYYIPEELRPYLRADIKHVSSLEELISKAHEKYRDKIRAAMAPPDEYVYRGRPVPLTDRMIFDISEVRDPRLKVVISAMISMYLAEKLIFYQDPARPKLLAVDEAWIFSDYPAIMSLFNDIARRGRKRNVVFMFISQKPADVARNEVGRTILEQSDTSILLHQKEASLRVLQEIYDLTENEKKTLLEADPGRGIIRTSGIKSDITIKVTKFEMKMFSTKREVKKE</sequence>
<name>A0ABV4T7K0_9EURY</name>
<keyword evidence="2" id="KW-0067">ATP-binding</keyword>
<feature type="non-terminal residue" evidence="2">
    <location>
        <position position="1"/>
    </location>
</feature>
<keyword evidence="1" id="KW-0175">Coiled coil</keyword>
<evidence type="ECO:0000256" key="1">
    <source>
        <dbReference type="SAM" id="Coils"/>
    </source>
</evidence>
<dbReference type="InterPro" id="IPR027417">
    <property type="entry name" value="P-loop_NTPase"/>
</dbReference>
<reference evidence="2 3" key="1">
    <citation type="submission" date="2023-03" db="EMBL/GenBank/DDBJ databases">
        <title>Speciation in Pyrococcus: adaptation to high temperature as a mechanism.</title>
        <authorList>
            <person name="Gu J."/>
        </authorList>
    </citation>
    <scope>NUCLEOTIDE SEQUENCE [LARGE SCALE GENOMIC DNA]</scope>
    <source>
        <strain evidence="2 3">LMOA34</strain>
    </source>
</reference>
<dbReference type="Proteomes" id="UP001571980">
    <property type="component" value="Unassembled WGS sequence"/>
</dbReference>
<keyword evidence="3" id="KW-1185">Reference proteome</keyword>
<dbReference type="SUPFAM" id="SSF52540">
    <property type="entry name" value="P-loop containing nucleoside triphosphate hydrolases"/>
    <property type="match status" value="1"/>
</dbReference>
<proteinExistence type="predicted"/>
<dbReference type="Gene3D" id="3.40.50.300">
    <property type="entry name" value="P-loop containing nucleotide triphosphate hydrolases"/>
    <property type="match status" value="1"/>
</dbReference>
<protein>
    <submittedName>
        <fullName evidence="2">ATP-binding protein</fullName>
    </submittedName>
</protein>
<dbReference type="Pfam" id="PF12846">
    <property type="entry name" value="AAA_10"/>
    <property type="match status" value="1"/>
</dbReference>
<gene>
    <name evidence="2" type="ORF">P8X34_10125</name>
</gene>
<comment type="caution">
    <text evidence="2">The sequence shown here is derived from an EMBL/GenBank/DDBJ whole genome shotgun (WGS) entry which is preliminary data.</text>
</comment>